<organism evidence="9 10">
    <name type="scientific">Fusarium torreyae</name>
    <dbReference type="NCBI Taxonomy" id="1237075"/>
    <lineage>
        <taxon>Eukaryota</taxon>
        <taxon>Fungi</taxon>
        <taxon>Dikarya</taxon>
        <taxon>Ascomycota</taxon>
        <taxon>Pezizomycotina</taxon>
        <taxon>Sordariomycetes</taxon>
        <taxon>Hypocreomycetidae</taxon>
        <taxon>Hypocreales</taxon>
        <taxon>Nectriaceae</taxon>
        <taxon>Fusarium</taxon>
    </lineage>
</organism>
<evidence type="ECO:0000256" key="2">
    <source>
        <dbReference type="ARBA" id="ARBA00022617"/>
    </source>
</evidence>
<evidence type="ECO:0000256" key="4">
    <source>
        <dbReference type="ARBA" id="ARBA00023002"/>
    </source>
</evidence>
<dbReference type="Gene3D" id="3.10.120.10">
    <property type="entry name" value="Cytochrome b5-like heme/steroid binding domain"/>
    <property type="match status" value="1"/>
</dbReference>
<dbReference type="Proteomes" id="UP001152049">
    <property type="component" value="Unassembled WGS sequence"/>
</dbReference>
<keyword evidence="10" id="KW-1185">Reference proteome</keyword>
<proteinExistence type="inferred from homology"/>
<dbReference type="PANTHER" id="PTHR10578">
    <property type="entry name" value="S -2-HYDROXY-ACID OXIDASE-RELATED"/>
    <property type="match status" value="1"/>
</dbReference>
<dbReference type="Pfam" id="PF00173">
    <property type="entry name" value="Cyt-b5"/>
    <property type="match status" value="1"/>
</dbReference>
<dbReference type="AlphaFoldDB" id="A0A9W8RL76"/>
<dbReference type="PROSITE" id="PS50255">
    <property type="entry name" value="CYTOCHROME_B5_2"/>
    <property type="match status" value="1"/>
</dbReference>
<comment type="caution">
    <text evidence="9">The sequence shown here is derived from an EMBL/GenBank/DDBJ whole genome shotgun (WGS) entry which is preliminary data.</text>
</comment>
<dbReference type="GO" id="GO:0046872">
    <property type="term" value="F:metal ion binding"/>
    <property type="evidence" value="ECO:0007669"/>
    <property type="project" value="UniProtKB-UniRule"/>
</dbReference>
<keyword evidence="3 6" id="KW-0479">Metal-binding</keyword>
<dbReference type="GO" id="GO:0020037">
    <property type="term" value="F:heme binding"/>
    <property type="evidence" value="ECO:0007669"/>
    <property type="project" value="UniProtKB-UniRule"/>
</dbReference>
<comment type="similarity">
    <text evidence="6">Belongs to the cytochrome b5 family.</text>
</comment>
<dbReference type="InterPro" id="IPR013785">
    <property type="entry name" value="Aldolase_TIM"/>
</dbReference>
<name>A0A9W8RL76_9HYPO</name>
<accession>A0A9W8RL76</accession>
<dbReference type="InterPro" id="IPR001199">
    <property type="entry name" value="Cyt_B5-like_heme/steroid-bd"/>
</dbReference>
<dbReference type="OrthoDB" id="1925334at2759"/>
<dbReference type="InterPro" id="IPR018506">
    <property type="entry name" value="Cyt_B5_heme-BS"/>
</dbReference>
<dbReference type="PROSITE" id="PS51349">
    <property type="entry name" value="FMN_HYDROXY_ACID_DH_2"/>
    <property type="match status" value="1"/>
</dbReference>
<evidence type="ECO:0000313" key="10">
    <source>
        <dbReference type="Proteomes" id="UP001152049"/>
    </source>
</evidence>
<dbReference type="SUPFAM" id="SSF55856">
    <property type="entry name" value="Cytochrome b5-like heme/steroid binding domain"/>
    <property type="match status" value="1"/>
</dbReference>
<dbReference type="InterPro" id="IPR037396">
    <property type="entry name" value="FMN_HAD"/>
</dbReference>
<feature type="domain" description="FMN hydroxy acid dehydrogenase" evidence="8">
    <location>
        <begin position="99"/>
        <end position="458"/>
    </location>
</feature>
<dbReference type="Pfam" id="PF01070">
    <property type="entry name" value="FMN_dh"/>
    <property type="match status" value="1"/>
</dbReference>
<dbReference type="InterPro" id="IPR036400">
    <property type="entry name" value="Cyt_B5-like_heme/steroid_sf"/>
</dbReference>
<dbReference type="FunFam" id="3.10.120.10:FF:000009">
    <property type="entry name" value="Cytochrome b2, mitochondrial, putative"/>
    <property type="match status" value="1"/>
</dbReference>
<dbReference type="EMBL" id="JAOQAZ010000039">
    <property type="protein sequence ID" value="KAJ4247490.1"/>
    <property type="molecule type" value="Genomic_DNA"/>
</dbReference>
<keyword evidence="2 6" id="KW-0349">Heme</keyword>
<reference evidence="9" key="1">
    <citation type="submission" date="2022-09" db="EMBL/GenBank/DDBJ databases">
        <title>Fusarium specimens isolated from Avocado Roots.</title>
        <authorList>
            <person name="Stajich J."/>
            <person name="Roper C."/>
            <person name="Heimlech-Rivalta G."/>
        </authorList>
    </citation>
    <scope>NUCLEOTIDE SEQUENCE</scope>
    <source>
        <strain evidence="9">CF00136</strain>
    </source>
</reference>
<evidence type="ECO:0000256" key="3">
    <source>
        <dbReference type="ARBA" id="ARBA00022723"/>
    </source>
</evidence>
<evidence type="ECO:0000259" key="7">
    <source>
        <dbReference type="PROSITE" id="PS50255"/>
    </source>
</evidence>
<keyword evidence="4" id="KW-0560">Oxidoreductase</keyword>
<comment type="cofactor">
    <cofactor evidence="1">
        <name>FMN</name>
        <dbReference type="ChEBI" id="CHEBI:58210"/>
    </cofactor>
</comment>
<evidence type="ECO:0000259" key="8">
    <source>
        <dbReference type="PROSITE" id="PS51349"/>
    </source>
</evidence>
<dbReference type="PRINTS" id="PR00363">
    <property type="entry name" value="CYTOCHROMEB5"/>
</dbReference>
<evidence type="ECO:0000256" key="5">
    <source>
        <dbReference type="ARBA" id="ARBA00023004"/>
    </source>
</evidence>
<dbReference type="InterPro" id="IPR000262">
    <property type="entry name" value="FMN-dep_DH"/>
</dbReference>
<sequence>MALIHGEEVAKHSKRDSCWVVLHGVVWDVTNFIDEHPGGASLILKRAGTDATSSYEEVHEPDLVERTLPPESCLGTVNTATLPQITEVASKKTGSPEFPALNTVISLADFERIAQKFLPSAAWAYYSSGADDEYGIDDAKRIFRNILLRPRILRQVEPVSTKTTILGLPSSLPVYFSPTGIGRYAHRDAESIIASVAGKENLLYCMPTSASWESVSKARSVKDQPLFFQLYTGRDKEHTKSVLRTVKSLGVTATFLTVDSPVLGKRERDDRIRAAEGDDTISAVSGGVAKVTSRGLLDPLLSWTDIEWIREATGLPLVLKGVQSVEDAVLAHLHGLDGIVLSDHGGRALDTAQSPMLTLLEIRRYAPHLLSQSIRKKFQVFVDGGVRRGTDVIKAIALGATAVGIGRPVLYSMCAGYGEKGLHRLVQILRAEIETNMALAGVKDVEELVPEIVNTERVERDISRRVKL</sequence>
<feature type="domain" description="Cytochrome b5 heme-binding" evidence="7">
    <location>
        <begin position="1"/>
        <end position="78"/>
    </location>
</feature>
<dbReference type="SUPFAM" id="SSF51395">
    <property type="entry name" value="FMN-linked oxidoreductases"/>
    <property type="match status" value="1"/>
</dbReference>
<dbReference type="GO" id="GO:0016491">
    <property type="term" value="F:oxidoreductase activity"/>
    <property type="evidence" value="ECO:0007669"/>
    <property type="project" value="UniProtKB-KW"/>
</dbReference>
<evidence type="ECO:0000256" key="1">
    <source>
        <dbReference type="ARBA" id="ARBA00001917"/>
    </source>
</evidence>
<gene>
    <name evidence="9" type="ORF">NW762_013167</name>
</gene>
<protein>
    <recommendedName>
        <fullName evidence="11">Cytochrome b2</fullName>
    </recommendedName>
</protein>
<dbReference type="SMART" id="SM01117">
    <property type="entry name" value="Cyt-b5"/>
    <property type="match status" value="1"/>
</dbReference>
<evidence type="ECO:0000256" key="6">
    <source>
        <dbReference type="RuleBase" id="RU362121"/>
    </source>
</evidence>
<evidence type="ECO:0000313" key="9">
    <source>
        <dbReference type="EMBL" id="KAJ4247490.1"/>
    </source>
</evidence>
<dbReference type="PROSITE" id="PS00191">
    <property type="entry name" value="CYTOCHROME_B5_1"/>
    <property type="match status" value="1"/>
</dbReference>
<dbReference type="Gene3D" id="3.20.20.70">
    <property type="entry name" value="Aldolase class I"/>
    <property type="match status" value="1"/>
</dbReference>
<dbReference type="PANTHER" id="PTHR10578:SF104">
    <property type="entry name" value="CYTOCHROME B2, MITOCHONDRIAL-RELATED"/>
    <property type="match status" value="1"/>
</dbReference>
<keyword evidence="5 6" id="KW-0408">Iron</keyword>
<evidence type="ECO:0008006" key="11">
    <source>
        <dbReference type="Google" id="ProtNLM"/>
    </source>
</evidence>